<evidence type="ECO:0000256" key="4">
    <source>
        <dbReference type="ARBA" id="ARBA00023242"/>
    </source>
</evidence>
<feature type="compositionally biased region" description="Basic and acidic residues" evidence="5">
    <location>
        <begin position="1525"/>
        <end position="1541"/>
    </location>
</feature>
<dbReference type="GO" id="GO:0006406">
    <property type="term" value="P:mRNA export from nucleus"/>
    <property type="evidence" value="ECO:0007669"/>
    <property type="project" value="InterPro"/>
</dbReference>
<feature type="region of interest" description="Disordered" evidence="5">
    <location>
        <begin position="1800"/>
        <end position="1935"/>
    </location>
</feature>
<dbReference type="GO" id="GO:0006397">
    <property type="term" value="P:mRNA processing"/>
    <property type="evidence" value="ECO:0007669"/>
    <property type="project" value="InterPro"/>
</dbReference>
<gene>
    <name evidence="9" type="ORF">WJX72_011962</name>
</gene>
<dbReference type="InterPro" id="IPR021726">
    <property type="entry name" value="THO_THOC2_N"/>
</dbReference>
<dbReference type="InterPro" id="IPR032302">
    <property type="entry name" value="THOC2_N"/>
</dbReference>
<dbReference type="Pfam" id="PF16134">
    <property type="entry name" value="THOC2_N"/>
    <property type="match status" value="3"/>
</dbReference>
<evidence type="ECO:0000259" key="6">
    <source>
        <dbReference type="Pfam" id="PF11262"/>
    </source>
</evidence>
<feature type="domain" description="THO complex subunitTHOC2 C-terminal" evidence="6">
    <location>
        <begin position="997"/>
        <end position="1326"/>
    </location>
</feature>
<evidence type="ECO:0000256" key="2">
    <source>
        <dbReference type="ARBA" id="ARBA00007857"/>
    </source>
</evidence>
<dbReference type="Pfam" id="PF11732">
    <property type="entry name" value="Thoc2"/>
    <property type="match status" value="1"/>
</dbReference>
<evidence type="ECO:0000256" key="1">
    <source>
        <dbReference type="ARBA" id="ARBA00004123"/>
    </source>
</evidence>
<feature type="compositionally biased region" description="Basic and acidic residues" evidence="5">
    <location>
        <begin position="1471"/>
        <end position="1482"/>
    </location>
</feature>
<dbReference type="GO" id="GO:0003729">
    <property type="term" value="F:mRNA binding"/>
    <property type="evidence" value="ECO:0007669"/>
    <property type="project" value="TreeGrafter"/>
</dbReference>
<sequence>MASASSASAPQAPVATLATAKVVQGLNEGKIVASEVGATVTGVNADNIKQYLYELAWAAASGELAANKFSEGVKAAGSAGNGSLAVSLADLLWFLWLELDKPEGKDARGRLVALVKELLNDQLVDRRTLLEYGDNDFLEETGIVPTAAGWRKKEIRINTKMVYFQAKYNLLREESEGFAKLVTLLNQFGKSALTPAVASQLEHDVKSLVGFFDLDPNRVVDLVLEAYAQQPRNDVYLRLMPLFSTDARVHVLGYKFQHYQAEASTPRSLFLVAASLIKAGLVDLEALLPHLTASEDPVNTDASATAAVQSASKLLREAVGKLGSINLAAVGADAKQQAQEAPRVHQLTAATLDLDARAMEAELLEAALANNQRLGLAEALLLVGDWDNATRMLGWLAYLGAQPAAFRGIARALRRLLDEQVAPAYKALFPNGPWGHNLLDAKANPLSSSVPALPARVFELLRMVGIQLAGEEVLFAKIARLTFFWTRFHLARAEQGSETEQADAKAELQKWEEILSRILLPAMTMVPANPAVVMEVWAILQLFPYTTRFRLYAELRALIRQTPLLQAAAKKAEVETKKVLRRLHAPADKKEKKESLSKFGRMLAKAAHANPLAVMQTIVGQVEAYSNMVEPIMDALKYLLPLGYDVLTFAIIDRLASSGRGKLKDDGVSISDWLQSLAVFMGHVCKKYPEGMEITAICQYLANQLKAGESFDLLVLKELVATMTGSTVVNDLSEQQLEAMAGGEILRNEALTYGVARDKARGHQRGAARLLNALQQGPKEQQLALPLLILLAQQRHAIAIQMDSPHMKLIAELYDKCQETVLQYAQFLQGSLSPAAYAAFLPSIRQLSREYGIDNEVILLMWRSIIRRIKPPAETYPEDGEIANGHAMETEEAEAGEVQEEVPAPPAQAYQPPDLALTKGLSWKALLERVNGAPLESLFEVFSMHHCVACGRGEVQEEVPAPPAQAYQPPDPALTKGLSWKALLEEVKGLVLSPACWQSITPELFVTFWELTYNDLHVPTKRYEREAANLKSQLNSILDELAMSQLNSILDELREWKERENRKRQGYYQAQENERVLRDYNWLAKEMERLKLIMDELPVEQRQQEANAAAVRRRMAREQAQWLPETLPQRRACIIAFIQECIFPRCTFSPEDAVFCALFAARLQELRTPGFHTIFYYDKVVKEMLPMVVCCTDREAQNLGIFMEHTFLQLSEWQRDKELYEKECMASVGFATTFLDMASSSRTRHEEFIKLVAKWQSRLAASFRRALESKEYVPTRNVLLVLSRTVKVYPITRITATALERVVRMVAETDPREDLRTLAKTYQTTLQAQLRPNGRLPAPEPAAKASAAPAPANAPAAAAANGDASDSTRVRKTAAAAVEAGRGLGPAAAPVAARPNKDGRASGKGGAPRSRAGVRRRAGRAAMAVLSRRPMDRLTTRPAGLRRAAAGRGGRAAGAASSARDAGSGSGRGEGVARVRLDEDAGRAASPSGRRMGTPLRPDAPPFTPGSGSAEKASGRSRMAPEAADADRQAKRQRTDKEADAGARSGPSRQGSQALPAERERSHRDRDAAPAAADSQRAQRDRDPATSPGSATRSERRPAPGLLASAIAELVPRDRPRERARDAADARPNGREAEAWASKAEERSRSHDSDRPPASHKAAVGNGAASGRRTERESALGGSAPSKSSSKDAQAGSRPRERERDWDSAAPSAAAVGDSKAGAARSKDRRAGEGADKAAIEFVPSAAAAEAAGTDAGEAAVPTAGSKRRHAVVWEKKESNLKPAEPASLAADIRERGGRFESAASGGLIRGKSGGSAELEAHSREAKRARRAAQAAAAYDDVDAVDVRVDAAEVATGWGRERGEASERGEKDKKEKRGKSKDREGAKAAKEKTKDKSRSKDKAKEPEPGESKRRRAERAGTDAVPEVTLARESSRRKHS</sequence>
<accession>A0AAW1Q1S8</accession>
<evidence type="ECO:0000313" key="10">
    <source>
        <dbReference type="Proteomes" id="UP001489004"/>
    </source>
</evidence>
<organism evidence="9 10">
    <name type="scientific">[Myrmecia] bisecta</name>
    <dbReference type="NCBI Taxonomy" id="41462"/>
    <lineage>
        <taxon>Eukaryota</taxon>
        <taxon>Viridiplantae</taxon>
        <taxon>Chlorophyta</taxon>
        <taxon>core chlorophytes</taxon>
        <taxon>Trebouxiophyceae</taxon>
        <taxon>Trebouxiales</taxon>
        <taxon>Trebouxiaceae</taxon>
        <taxon>Myrmecia</taxon>
    </lineage>
</organism>
<evidence type="ECO:0000256" key="3">
    <source>
        <dbReference type="ARBA" id="ARBA00019596"/>
    </source>
</evidence>
<name>A0AAW1Q1S8_9CHLO</name>
<dbReference type="Pfam" id="PF11262">
    <property type="entry name" value="Tho2"/>
    <property type="match status" value="1"/>
</dbReference>
<comment type="caution">
    <text evidence="9">The sequence shown here is derived from an EMBL/GenBank/DDBJ whole genome shotgun (WGS) entry which is preliminary data.</text>
</comment>
<feature type="domain" description="THO complex subunit 2 N-terminal" evidence="8">
    <location>
        <begin position="46"/>
        <end position="229"/>
    </location>
</feature>
<evidence type="ECO:0000256" key="5">
    <source>
        <dbReference type="SAM" id="MobiDB-lite"/>
    </source>
</evidence>
<dbReference type="InterPro" id="IPR021418">
    <property type="entry name" value="THO_THOC2_C"/>
</dbReference>
<feature type="domain" description="THO complex subunit 2 N-terminal" evidence="8">
    <location>
        <begin position="250"/>
        <end position="428"/>
    </location>
</feature>
<feature type="compositionally biased region" description="Basic and acidic residues" evidence="5">
    <location>
        <begin position="1611"/>
        <end position="1653"/>
    </location>
</feature>
<feature type="compositionally biased region" description="Low complexity" evidence="5">
    <location>
        <begin position="1453"/>
        <end position="1463"/>
    </location>
</feature>
<dbReference type="InterPro" id="IPR040007">
    <property type="entry name" value="Tho2"/>
</dbReference>
<protein>
    <recommendedName>
        <fullName evidence="3">THO complex subunit 2</fullName>
    </recommendedName>
</protein>
<reference evidence="9 10" key="1">
    <citation type="journal article" date="2024" name="Nat. Commun.">
        <title>Phylogenomics reveals the evolutionary origins of lichenization in chlorophyte algae.</title>
        <authorList>
            <person name="Puginier C."/>
            <person name="Libourel C."/>
            <person name="Otte J."/>
            <person name="Skaloud P."/>
            <person name="Haon M."/>
            <person name="Grisel S."/>
            <person name="Petersen M."/>
            <person name="Berrin J.G."/>
            <person name="Delaux P.M."/>
            <person name="Dal Grande F."/>
            <person name="Keller J."/>
        </authorList>
    </citation>
    <scope>NUCLEOTIDE SEQUENCE [LARGE SCALE GENOMIC DNA]</scope>
    <source>
        <strain evidence="9 10">SAG 2043</strain>
    </source>
</reference>
<dbReference type="Proteomes" id="UP001489004">
    <property type="component" value="Unassembled WGS sequence"/>
</dbReference>
<feature type="compositionally biased region" description="Basic and acidic residues" evidence="5">
    <location>
        <begin position="1855"/>
        <end position="1907"/>
    </location>
</feature>
<feature type="compositionally biased region" description="Basic and acidic residues" evidence="5">
    <location>
        <begin position="1721"/>
        <end position="1732"/>
    </location>
</feature>
<feature type="compositionally biased region" description="Basic and acidic residues" evidence="5">
    <location>
        <begin position="1557"/>
        <end position="1568"/>
    </location>
</feature>
<feature type="compositionally biased region" description="Low complexity" evidence="5">
    <location>
        <begin position="1341"/>
        <end position="1360"/>
    </location>
</feature>
<proteinExistence type="inferred from homology"/>
<evidence type="ECO:0000259" key="7">
    <source>
        <dbReference type="Pfam" id="PF11732"/>
    </source>
</evidence>
<evidence type="ECO:0000259" key="8">
    <source>
        <dbReference type="Pfam" id="PF16134"/>
    </source>
</evidence>
<feature type="compositionally biased region" description="Basic and acidic residues" evidence="5">
    <location>
        <begin position="1694"/>
        <end position="1703"/>
    </location>
</feature>
<evidence type="ECO:0000313" key="9">
    <source>
        <dbReference type="EMBL" id="KAK9815919.1"/>
    </source>
</evidence>
<feature type="compositionally biased region" description="Low complexity" evidence="5">
    <location>
        <begin position="1708"/>
        <end position="1720"/>
    </location>
</feature>
<feature type="domain" description="THO complex subunitTHOC2 N-terminal" evidence="7">
    <location>
        <begin position="603"/>
        <end position="678"/>
    </location>
</feature>
<comment type="similarity">
    <text evidence="2">Belongs to the THOC2 family.</text>
</comment>
<feature type="domain" description="THO complex subunit 2 N-terminal" evidence="8">
    <location>
        <begin position="445"/>
        <end position="583"/>
    </location>
</feature>
<keyword evidence="4" id="KW-0539">Nucleus</keyword>
<feature type="region of interest" description="Disordered" evidence="5">
    <location>
        <begin position="1327"/>
        <end position="1732"/>
    </location>
</feature>
<dbReference type="EMBL" id="JALJOR010000006">
    <property type="protein sequence ID" value="KAK9815919.1"/>
    <property type="molecule type" value="Genomic_DNA"/>
</dbReference>
<comment type="subcellular location">
    <subcellularLocation>
        <location evidence="1">Nucleus</location>
    </subcellularLocation>
</comment>
<dbReference type="PANTHER" id="PTHR21597:SF0">
    <property type="entry name" value="THO COMPLEX SUBUNIT 2"/>
    <property type="match status" value="1"/>
</dbReference>
<dbReference type="PANTHER" id="PTHR21597">
    <property type="entry name" value="THO2 PROTEIN"/>
    <property type="match status" value="1"/>
</dbReference>
<dbReference type="GO" id="GO:0000445">
    <property type="term" value="C:THO complex part of transcription export complex"/>
    <property type="evidence" value="ECO:0007669"/>
    <property type="project" value="TreeGrafter"/>
</dbReference>
<keyword evidence="10" id="KW-1185">Reference proteome</keyword>